<dbReference type="InterPro" id="IPR035386">
    <property type="entry name" value="Arm-DNA-bind_5"/>
</dbReference>
<dbReference type="InterPro" id="IPR050090">
    <property type="entry name" value="Tyrosine_recombinase_XerCD"/>
</dbReference>
<gene>
    <name evidence="5" type="ORF">BXY64_3688</name>
</gene>
<dbReference type="PROSITE" id="PS51898">
    <property type="entry name" value="TYR_RECOMBINASE"/>
    <property type="match status" value="1"/>
</dbReference>
<keyword evidence="3" id="KW-0233">DNA recombination</keyword>
<dbReference type="Gene3D" id="1.10.150.130">
    <property type="match status" value="1"/>
</dbReference>
<dbReference type="InterPro" id="IPR011010">
    <property type="entry name" value="DNA_brk_join_enz"/>
</dbReference>
<evidence type="ECO:0000256" key="3">
    <source>
        <dbReference type="ARBA" id="ARBA00023172"/>
    </source>
</evidence>
<comment type="caution">
    <text evidence="5">The sequence shown here is derived from an EMBL/GenBank/DDBJ whole genome shotgun (WGS) entry which is preliminary data.</text>
</comment>
<evidence type="ECO:0000313" key="5">
    <source>
        <dbReference type="EMBL" id="RKD96742.1"/>
    </source>
</evidence>
<dbReference type="OrthoDB" id="1493636at2"/>
<keyword evidence="6" id="KW-1185">Reference proteome</keyword>
<evidence type="ECO:0000256" key="1">
    <source>
        <dbReference type="ARBA" id="ARBA00008857"/>
    </source>
</evidence>
<dbReference type="GO" id="GO:0003677">
    <property type="term" value="F:DNA binding"/>
    <property type="evidence" value="ECO:0007669"/>
    <property type="project" value="UniProtKB-KW"/>
</dbReference>
<organism evidence="5 6">
    <name type="scientific">Marinifilum flexuosum</name>
    <dbReference type="NCBI Taxonomy" id="1117708"/>
    <lineage>
        <taxon>Bacteria</taxon>
        <taxon>Pseudomonadati</taxon>
        <taxon>Bacteroidota</taxon>
        <taxon>Bacteroidia</taxon>
        <taxon>Marinilabiliales</taxon>
        <taxon>Marinifilaceae</taxon>
    </lineage>
</organism>
<evidence type="ECO:0000313" key="6">
    <source>
        <dbReference type="Proteomes" id="UP000284531"/>
    </source>
</evidence>
<dbReference type="InterPro" id="IPR010998">
    <property type="entry name" value="Integrase_recombinase_N"/>
</dbReference>
<dbReference type="RefSeq" id="WP_120241399.1">
    <property type="nucleotide sequence ID" value="NZ_RAPQ01000012.1"/>
</dbReference>
<keyword evidence="2" id="KW-0238">DNA-binding</keyword>
<dbReference type="InterPro" id="IPR002104">
    <property type="entry name" value="Integrase_catalytic"/>
</dbReference>
<dbReference type="Gene3D" id="1.10.443.10">
    <property type="entry name" value="Intergrase catalytic core"/>
    <property type="match status" value="1"/>
</dbReference>
<reference evidence="5 6" key="1">
    <citation type="submission" date="2018-09" db="EMBL/GenBank/DDBJ databases">
        <title>Genomic Encyclopedia of Archaeal and Bacterial Type Strains, Phase II (KMG-II): from individual species to whole genera.</title>
        <authorList>
            <person name="Goeker M."/>
        </authorList>
    </citation>
    <scope>NUCLEOTIDE SEQUENCE [LARGE SCALE GENOMIC DNA]</scope>
    <source>
        <strain evidence="5 6">DSM 21950</strain>
    </source>
</reference>
<dbReference type="PANTHER" id="PTHR30349">
    <property type="entry name" value="PHAGE INTEGRASE-RELATED"/>
    <property type="match status" value="1"/>
</dbReference>
<accession>A0A419WMS7</accession>
<evidence type="ECO:0000259" key="4">
    <source>
        <dbReference type="PROSITE" id="PS51898"/>
    </source>
</evidence>
<protein>
    <submittedName>
        <fullName evidence="5">Site-specific recombinase XerD</fullName>
    </submittedName>
</protein>
<dbReference type="AlphaFoldDB" id="A0A419WMS7"/>
<dbReference type="EMBL" id="RAPQ01000012">
    <property type="protein sequence ID" value="RKD96742.1"/>
    <property type="molecule type" value="Genomic_DNA"/>
</dbReference>
<dbReference type="GO" id="GO:0015074">
    <property type="term" value="P:DNA integration"/>
    <property type="evidence" value="ECO:0007669"/>
    <property type="project" value="InterPro"/>
</dbReference>
<dbReference type="CDD" id="cd01185">
    <property type="entry name" value="INTN1_C_like"/>
    <property type="match status" value="1"/>
</dbReference>
<dbReference type="PANTHER" id="PTHR30349:SF64">
    <property type="entry name" value="PROPHAGE INTEGRASE INTD-RELATED"/>
    <property type="match status" value="1"/>
</dbReference>
<dbReference type="SUPFAM" id="SSF56349">
    <property type="entry name" value="DNA breaking-rejoining enzymes"/>
    <property type="match status" value="1"/>
</dbReference>
<dbReference type="GO" id="GO:0006310">
    <property type="term" value="P:DNA recombination"/>
    <property type="evidence" value="ECO:0007669"/>
    <property type="project" value="UniProtKB-KW"/>
</dbReference>
<dbReference type="Pfam" id="PF00589">
    <property type="entry name" value="Phage_integrase"/>
    <property type="match status" value="1"/>
</dbReference>
<dbReference type="Proteomes" id="UP000284531">
    <property type="component" value="Unassembled WGS sequence"/>
</dbReference>
<sequence length="387" mass="45571">MSASYKFVYNRKGKLNSENKALVQLRVYMNRKQKFFTTGEYLRESQWDDEKKKIVNHPNAIKKNKKLRDMISSLEDYEIRIMDEGKKFTFEHVEQFLSGDSDIGFIEWCRKNLEEKQSLKGSTYRAITGKLNVIERTGILTSFKDLTFENILKLDNILLQDKAPRTVFKYHSVLKTFVSTAIKMDLLAVQNNPYIKFQPKRVPDAKRRYLDETEVRKLQEKDFSTKRLREIRDVFLFSVYSGLSYADICDMKKSDLYIDHEGNKWIWRDRVKTDFEYKVPLLPQAAEIIERYADDGCLLPVKSNQKMNEYLKEIATICEIDKNLTFHMARHTFATTITLSNDVPISTVSRMMGHSSLRTTQIYAKIVDTKMLEDMNNLREKMKKSNK</sequence>
<feature type="domain" description="Tyr recombinase" evidence="4">
    <location>
        <begin position="205"/>
        <end position="377"/>
    </location>
</feature>
<evidence type="ECO:0000256" key="2">
    <source>
        <dbReference type="ARBA" id="ARBA00023125"/>
    </source>
</evidence>
<name>A0A419WMS7_9BACT</name>
<comment type="similarity">
    <text evidence="1">Belongs to the 'phage' integrase family.</text>
</comment>
<dbReference type="Pfam" id="PF17293">
    <property type="entry name" value="Arm-DNA-bind_5"/>
    <property type="match status" value="1"/>
</dbReference>
<dbReference type="InterPro" id="IPR013762">
    <property type="entry name" value="Integrase-like_cat_sf"/>
</dbReference>
<proteinExistence type="inferred from homology"/>